<sequence length="342" mass="35916">MSRRAIRNMNTLYPDATPEELQATDNVCIICREEMVTGAKRLPCNHIFHTSCLRSWFQRQQTCPTCRMDVLRASLPTQSPPPPEPADQGPPPAPHPPPLLPQPPNFPQGLLPPFPPGMFPLWPPMGPFPPVPPPPSSGEAVAPPPTSAALSRPSGAATTTAAAAAASASASAPGSAPAPEAGPAPGFPFPPPWMGMPLPPPFAFPPMPVPPAGFAGLTPEELRALEGHERQHLEARLQSLRNIHTLLDASPPSSFSPRPPRPAASVSPTEETPGVVTAATPTSVPSSEATTPSPGDSPPAPEPEKPPAPESVGTEELPEDGEPDAAELRRRRLQKLESPVAH</sequence>
<evidence type="ECO:0000256" key="19">
    <source>
        <dbReference type="SAM" id="MobiDB-lite"/>
    </source>
</evidence>
<evidence type="ECO:0000259" key="20">
    <source>
        <dbReference type="PROSITE" id="PS50089"/>
    </source>
</evidence>
<evidence type="ECO:0000256" key="10">
    <source>
        <dbReference type="ARBA" id="ARBA00022786"/>
    </source>
</evidence>
<comment type="catalytic activity">
    <reaction evidence="1">
        <text>S-ubiquitinyl-[E2 ubiquitin-conjugating enzyme]-L-cysteine + [acceptor protein]-L-lysine = [E2 ubiquitin-conjugating enzyme]-L-cysteine + N(6)-ubiquitinyl-[acceptor protein]-L-lysine.</text>
        <dbReference type="EC" id="2.3.2.27"/>
    </reaction>
</comment>
<keyword evidence="7" id="KW-0812">Transmembrane</keyword>
<dbReference type="Proteomes" id="UP000386466">
    <property type="component" value="Unassembled WGS sequence"/>
</dbReference>
<dbReference type="PROSITE" id="PS50089">
    <property type="entry name" value="ZF_RING_2"/>
    <property type="match status" value="1"/>
</dbReference>
<dbReference type="InterPro" id="IPR001841">
    <property type="entry name" value="Znf_RING"/>
</dbReference>
<dbReference type="InterPro" id="IPR013083">
    <property type="entry name" value="Znf_RING/FYVE/PHD"/>
</dbReference>
<evidence type="ECO:0000256" key="4">
    <source>
        <dbReference type="ARBA" id="ARBA00010089"/>
    </source>
</evidence>
<dbReference type="InterPro" id="IPR050731">
    <property type="entry name" value="HRD1_E3_ubiq-ligases"/>
</dbReference>
<evidence type="ECO:0000256" key="14">
    <source>
        <dbReference type="ARBA" id="ARBA00023136"/>
    </source>
</evidence>
<feature type="compositionally biased region" description="Low complexity" evidence="19">
    <location>
        <begin position="153"/>
        <end position="162"/>
    </location>
</feature>
<evidence type="ECO:0000256" key="8">
    <source>
        <dbReference type="ARBA" id="ARBA00022723"/>
    </source>
</evidence>
<dbReference type="PANTHER" id="PTHR22763:SF184">
    <property type="entry name" value="E3 UBIQUITIN-PROTEIN LIGASE SYNOVIOLIN"/>
    <property type="match status" value="1"/>
</dbReference>
<feature type="compositionally biased region" description="Polar residues" evidence="19">
    <location>
        <begin position="279"/>
        <end position="288"/>
    </location>
</feature>
<keyword evidence="8" id="KW-0479">Metal-binding</keyword>
<evidence type="ECO:0000256" key="5">
    <source>
        <dbReference type="ARBA" id="ARBA00012483"/>
    </source>
</evidence>
<feature type="compositionally biased region" description="Pro residues" evidence="19">
    <location>
        <begin position="130"/>
        <end position="146"/>
    </location>
</feature>
<evidence type="ECO:0000256" key="16">
    <source>
        <dbReference type="ARBA" id="ARBA00078546"/>
    </source>
</evidence>
<feature type="compositionally biased region" description="Acidic residues" evidence="19">
    <location>
        <begin position="316"/>
        <end position="325"/>
    </location>
</feature>
<keyword evidence="9 18" id="KW-0863">Zinc-finger</keyword>
<dbReference type="SUPFAM" id="SSF57850">
    <property type="entry name" value="RING/U-box"/>
    <property type="match status" value="1"/>
</dbReference>
<dbReference type="GO" id="GO:0036503">
    <property type="term" value="P:ERAD pathway"/>
    <property type="evidence" value="ECO:0007669"/>
    <property type="project" value="TreeGrafter"/>
</dbReference>
<evidence type="ECO:0000313" key="22">
    <source>
        <dbReference type="Proteomes" id="UP000386466"/>
    </source>
</evidence>
<keyword evidence="14" id="KW-0472">Membrane</keyword>
<dbReference type="CDD" id="cd16479">
    <property type="entry name" value="RING-H2_synoviolin"/>
    <property type="match status" value="1"/>
</dbReference>
<evidence type="ECO:0000256" key="6">
    <source>
        <dbReference type="ARBA" id="ARBA00022679"/>
    </source>
</evidence>
<name>A0A485PG60_LYNPA</name>
<evidence type="ECO:0000256" key="9">
    <source>
        <dbReference type="ARBA" id="ARBA00022771"/>
    </source>
</evidence>
<dbReference type="EC" id="2.3.2.27" evidence="5"/>
<dbReference type="GO" id="GO:1902236">
    <property type="term" value="P:negative regulation of endoplasmic reticulum stress-induced intrinsic apoptotic signaling pathway"/>
    <property type="evidence" value="ECO:0007669"/>
    <property type="project" value="UniProtKB-ARBA"/>
</dbReference>
<dbReference type="EMBL" id="CAAGRJ010033407">
    <property type="protein sequence ID" value="VFV43203.1"/>
    <property type="molecule type" value="Genomic_DNA"/>
</dbReference>
<keyword evidence="11" id="KW-0256">Endoplasmic reticulum</keyword>
<reference evidence="21 22" key="1">
    <citation type="submission" date="2019-01" db="EMBL/GenBank/DDBJ databases">
        <authorList>
            <person name="Alioto T."/>
            <person name="Alioto T."/>
        </authorList>
    </citation>
    <scope>NUCLEOTIDE SEQUENCE [LARGE SCALE GENOMIC DNA]</scope>
</reference>
<dbReference type="GO" id="GO:0050821">
    <property type="term" value="P:protein stabilization"/>
    <property type="evidence" value="ECO:0007669"/>
    <property type="project" value="UniProtKB-ARBA"/>
</dbReference>
<evidence type="ECO:0000256" key="13">
    <source>
        <dbReference type="ARBA" id="ARBA00022989"/>
    </source>
</evidence>
<keyword evidence="12" id="KW-0862">Zinc</keyword>
<dbReference type="PANTHER" id="PTHR22763">
    <property type="entry name" value="RING ZINC FINGER PROTEIN"/>
    <property type="match status" value="1"/>
</dbReference>
<comment type="subcellular location">
    <subcellularLocation>
        <location evidence="2">Endoplasmic reticulum membrane</location>
        <topology evidence="2">Multi-pass membrane protein</topology>
    </subcellularLocation>
</comment>
<evidence type="ECO:0000313" key="21">
    <source>
        <dbReference type="EMBL" id="VFV43203.1"/>
    </source>
</evidence>
<dbReference type="InterPro" id="IPR058051">
    <property type="entry name" value="Znf_RING_synoviolin"/>
</dbReference>
<feature type="region of interest" description="Disordered" evidence="19">
    <location>
        <begin position="130"/>
        <end position="162"/>
    </location>
</feature>
<dbReference type="GO" id="GO:0008270">
    <property type="term" value="F:zinc ion binding"/>
    <property type="evidence" value="ECO:0007669"/>
    <property type="project" value="UniProtKB-KW"/>
</dbReference>
<dbReference type="Pfam" id="PF13639">
    <property type="entry name" value="zf-RING_2"/>
    <property type="match status" value="1"/>
</dbReference>
<keyword evidence="22" id="KW-1185">Reference proteome</keyword>
<feature type="compositionally biased region" description="Pro residues" evidence="19">
    <location>
        <begin position="78"/>
        <end position="112"/>
    </location>
</feature>
<dbReference type="GO" id="GO:0005789">
    <property type="term" value="C:endoplasmic reticulum membrane"/>
    <property type="evidence" value="ECO:0007669"/>
    <property type="project" value="UniProtKB-SubCell"/>
</dbReference>
<keyword evidence="6" id="KW-0808">Transferase</keyword>
<dbReference type="FunFam" id="3.30.40.10:FF:000088">
    <property type="entry name" value="E3 ubiquitin-protein ligase synoviolin"/>
    <property type="match status" value="1"/>
</dbReference>
<dbReference type="GO" id="GO:0043161">
    <property type="term" value="P:proteasome-mediated ubiquitin-dependent protein catabolic process"/>
    <property type="evidence" value="ECO:0007669"/>
    <property type="project" value="TreeGrafter"/>
</dbReference>
<dbReference type="GO" id="GO:0044322">
    <property type="term" value="C:endoplasmic reticulum quality control compartment"/>
    <property type="evidence" value="ECO:0007669"/>
    <property type="project" value="UniProtKB-ARBA"/>
</dbReference>
<comment type="pathway">
    <text evidence="3">Protein modification; protein ubiquitination.</text>
</comment>
<evidence type="ECO:0000256" key="2">
    <source>
        <dbReference type="ARBA" id="ARBA00004477"/>
    </source>
</evidence>
<evidence type="ECO:0000256" key="11">
    <source>
        <dbReference type="ARBA" id="ARBA00022824"/>
    </source>
</evidence>
<proteinExistence type="inferred from homology"/>
<feature type="region of interest" description="Disordered" evidence="19">
    <location>
        <begin position="244"/>
        <end position="342"/>
    </location>
</feature>
<evidence type="ECO:0000256" key="7">
    <source>
        <dbReference type="ARBA" id="ARBA00022692"/>
    </source>
</evidence>
<comment type="similarity">
    <text evidence="4">Belongs to the HRD1 family.</text>
</comment>
<evidence type="ECO:0000256" key="3">
    <source>
        <dbReference type="ARBA" id="ARBA00004906"/>
    </source>
</evidence>
<dbReference type="AlphaFoldDB" id="A0A485PG60"/>
<dbReference type="GO" id="GO:0061630">
    <property type="term" value="F:ubiquitin protein ligase activity"/>
    <property type="evidence" value="ECO:0007669"/>
    <property type="project" value="UniProtKB-EC"/>
</dbReference>
<feature type="domain" description="RING-type" evidence="20">
    <location>
        <begin position="28"/>
        <end position="67"/>
    </location>
</feature>
<evidence type="ECO:0000256" key="18">
    <source>
        <dbReference type="PROSITE-ProRule" id="PRU00175"/>
    </source>
</evidence>
<evidence type="ECO:0000256" key="12">
    <source>
        <dbReference type="ARBA" id="ARBA00022833"/>
    </source>
</evidence>
<dbReference type="UniPathway" id="UPA00143"/>
<evidence type="ECO:0000256" key="17">
    <source>
        <dbReference type="ARBA" id="ARBA00080284"/>
    </source>
</evidence>
<dbReference type="SMART" id="SM00184">
    <property type="entry name" value="RING"/>
    <property type="match status" value="1"/>
</dbReference>
<gene>
    <name evidence="21" type="ORF">LYPA_23C011670</name>
</gene>
<evidence type="ECO:0000256" key="1">
    <source>
        <dbReference type="ARBA" id="ARBA00000900"/>
    </source>
</evidence>
<protein>
    <recommendedName>
        <fullName evidence="15">E3 ubiquitin-protein ligase synoviolin</fullName>
        <ecNumber evidence="5">2.3.2.27</ecNumber>
    </recommendedName>
    <alternativeName>
        <fullName evidence="16">RING-type E3 ubiquitin transferase synoviolin</fullName>
    </alternativeName>
    <alternativeName>
        <fullName evidence="17">Synovial apoptosis inhibitor 1</fullName>
    </alternativeName>
</protein>
<keyword evidence="10" id="KW-0833">Ubl conjugation pathway</keyword>
<dbReference type="Gene3D" id="3.30.40.10">
    <property type="entry name" value="Zinc/RING finger domain, C3HC4 (zinc finger)"/>
    <property type="match status" value="1"/>
</dbReference>
<dbReference type="GO" id="GO:0016567">
    <property type="term" value="P:protein ubiquitination"/>
    <property type="evidence" value="ECO:0007669"/>
    <property type="project" value="UniProtKB-UniPathway"/>
</dbReference>
<organism evidence="21 22">
    <name type="scientific">Lynx pardinus</name>
    <name type="common">Iberian lynx</name>
    <name type="synonym">Felis pardina</name>
    <dbReference type="NCBI Taxonomy" id="191816"/>
    <lineage>
        <taxon>Eukaryota</taxon>
        <taxon>Metazoa</taxon>
        <taxon>Chordata</taxon>
        <taxon>Craniata</taxon>
        <taxon>Vertebrata</taxon>
        <taxon>Euteleostomi</taxon>
        <taxon>Mammalia</taxon>
        <taxon>Eutheria</taxon>
        <taxon>Laurasiatheria</taxon>
        <taxon>Carnivora</taxon>
        <taxon>Feliformia</taxon>
        <taxon>Felidae</taxon>
        <taxon>Felinae</taxon>
        <taxon>Lynx</taxon>
    </lineage>
</organism>
<feature type="region of interest" description="Disordered" evidence="19">
    <location>
        <begin position="74"/>
        <end position="112"/>
    </location>
</feature>
<evidence type="ECO:0000256" key="15">
    <source>
        <dbReference type="ARBA" id="ARBA00072830"/>
    </source>
</evidence>
<keyword evidence="13" id="KW-1133">Transmembrane helix</keyword>
<accession>A0A485PG60</accession>